<proteinExistence type="predicted"/>
<dbReference type="AlphaFoldDB" id="A0A9P0ASF7"/>
<name>A0A9P0ASF7_BRAAE</name>
<organism evidence="2 3">
    <name type="scientific">Brassicogethes aeneus</name>
    <name type="common">Rape pollen beetle</name>
    <name type="synonym">Meligethes aeneus</name>
    <dbReference type="NCBI Taxonomy" id="1431903"/>
    <lineage>
        <taxon>Eukaryota</taxon>
        <taxon>Metazoa</taxon>
        <taxon>Ecdysozoa</taxon>
        <taxon>Arthropoda</taxon>
        <taxon>Hexapoda</taxon>
        <taxon>Insecta</taxon>
        <taxon>Pterygota</taxon>
        <taxon>Neoptera</taxon>
        <taxon>Endopterygota</taxon>
        <taxon>Coleoptera</taxon>
        <taxon>Polyphaga</taxon>
        <taxon>Cucujiformia</taxon>
        <taxon>Nitidulidae</taxon>
        <taxon>Meligethinae</taxon>
        <taxon>Brassicogethes</taxon>
    </lineage>
</organism>
<dbReference type="Proteomes" id="UP001154078">
    <property type="component" value="Chromosome 1"/>
</dbReference>
<reference evidence="2" key="1">
    <citation type="submission" date="2021-12" db="EMBL/GenBank/DDBJ databases">
        <authorList>
            <person name="King R."/>
        </authorList>
    </citation>
    <scope>NUCLEOTIDE SEQUENCE</scope>
</reference>
<sequence>MTHESSPVTQRSSDLELCGARWNIRERDSVTFVRGIKTLKEAIIERNKHKLPKYFDFCERSYCRKLYAIAYYSKIAAAKRRLEETGPSTSSTVPRKKGNDGVDFKILCLFCGEVADEATKAKKSANDDENESEIAGQPEEDEDEEDKD</sequence>
<gene>
    <name evidence="2" type="ORF">MELIAE_LOCUS982</name>
</gene>
<evidence type="ECO:0000313" key="2">
    <source>
        <dbReference type="EMBL" id="CAH0546900.1"/>
    </source>
</evidence>
<feature type="region of interest" description="Disordered" evidence="1">
    <location>
        <begin position="121"/>
        <end position="148"/>
    </location>
</feature>
<evidence type="ECO:0000256" key="1">
    <source>
        <dbReference type="SAM" id="MobiDB-lite"/>
    </source>
</evidence>
<accession>A0A9P0ASF7</accession>
<keyword evidence="3" id="KW-1185">Reference proteome</keyword>
<protein>
    <submittedName>
        <fullName evidence="2">Uncharacterized protein</fullName>
    </submittedName>
</protein>
<feature type="compositionally biased region" description="Acidic residues" evidence="1">
    <location>
        <begin position="127"/>
        <end position="148"/>
    </location>
</feature>
<dbReference type="EMBL" id="OV121132">
    <property type="protein sequence ID" value="CAH0546900.1"/>
    <property type="molecule type" value="Genomic_DNA"/>
</dbReference>
<evidence type="ECO:0000313" key="3">
    <source>
        <dbReference type="Proteomes" id="UP001154078"/>
    </source>
</evidence>
<feature type="region of interest" description="Disordered" evidence="1">
    <location>
        <begin position="81"/>
        <end position="100"/>
    </location>
</feature>